<name>A0ABV4ECR9_9GAMM</name>
<protein>
    <submittedName>
        <fullName evidence="2">TIR domain-containing protein</fullName>
    </submittedName>
</protein>
<evidence type="ECO:0000313" key="3">
    <source>
        <dbReference type="Proteomes" id="UP001565243"/>
    </source>
</evidence>
<evidence type="ECO:0000259" key="1">
    <source>
        <dbReference type="Pfam" id="PF10137"/>
    </source>
</evidence>
<dbReference type="Proteomes" id="UP001565243">
    <property type="component" value="Unassembled WGS sequence"/>
</dbReference>
<feature type="domain" description="CD-NTase-associated protein 12/Pycsar effector protein TIR" evidence="1">
    <location>
        <begin position="176"/>
        <end position="293"/>
    </location>
</feature>
<accession>A0ABV4ECR9</accession>
<dbReference type="RefSeq" id="WP_369896554.1">
    <property type="nucleotide sequence ID" value="NZ_JBGFFX010000015.1"/>
</dbReference>
<comment type="caution">
    <text evidence="2">The sequence shown here is derived from an EMBL/GenBank/DDBJ whole genome shotgun (WGS) entry which is preliminary data.</text>
</comment>
<keyword evidence="3" id="KW-1185">Reference proteome</keyword>
<sequence length="308" mass="34384">MHKSKEQVAEILSHYFSLCIAIVTEDSSDYQKHVLTYQFARQQVLSLDNDLTLPNWISAATNIPVLKSHVDLHAKGGAGSWGRRRIYLQSVMESILQTYKHPVTSNAMADAYKAAKFDSETLSLSQGTENYHKSSHEYQGGFSLTSKQLTSDNVRQKEVKMGISNSGSPGVESKKKVFIVHGHDELLKNEVYVFLSQEGYNPIILHLQANKGSTIIEKLEENIADVSFAVILYTACDQGKSSKEVDLKFRARQNVVFEHGYLICKLGRERVAALKSEGVEIPGDLSGLITISTSNWQYELLKELKAAN</sequence>
<gene>
    <name evidence="2" type="ORF">AB6T85_20195</name>
</gene>
<evidence type="ECO:0000313" key="2">
    <source>
        <dbReference type="EMBL" id="MEY8772733.1"/>
    </source>
</evidence>
<dbReference type="Pfam" id="PF10137">
    <property type="entry name" value="CAP12-PCTIR_TIR"/>
    <property type="match status" value="1"/>
</dbReference>
<reference evidence="2 3" key="1">
    <citation type="submission" date="2024-07" db="EMBL/GenBank/DDBJ databases">
        <authorList>
            <person name="Hebao G."/>
        </authorList>
    </citation>
    <scope>NUCLEOTIDE SEQUENCE [LARGE SCALE GENOMIC DNA]</scope>
    <source>
        <strain evidence="2 3">ACCC 02193</strain>
    </source>
</reference>
<proteinExistence type="predicted"/>
<organism evidence="2 3">
    <name type="scientific">Erwinia aeris</name>
    <dbReference type="NCBI Taxonomy" id="3239803"/>
    <lineage>
        <taxon>Bacteria</taxon>
        <taxon>Pseudomonadati</taxon>
        <taxon>Pseudomonadota</taxon>
        <taxon>Gammaproteobacteria</taxon>
        <taxon>Enterobacterales</taxon>
        <taxon>Erwiniaceae</taxon>
        <taxon>Erwinia</taxon>
    </lineage>
</organism>
<dbReference type="EMBL" id="JBGFFX010000015">
    <property type="protein sequence ID" value="MEY8772733.1"/>
    <property type="molecule type" value="Genomic_DNA"/>
</dbReference>
<dbReference type="InterPro" id="IPR019302">
    <property type="entry name" value="CAP12/PCTIR_TIR_dom"/>
</dbReference>